<dbReference type="Gene3D" id="1.10.3210.10">
    <property type="entry name" value="Hypothetical protein af1432"/>
    <property type="match status" value="1"/>
</dbReference>
<dbReference type="InterPro" id="IPR006674">
    <property type="entry name" value="HD_domain"/>
</dbReference>
<sequence length="448" mass="49845">MERLMSMEWDCLVSTMRLGREDDRGDGGSRTEYMRDWDRLVYSSAFRRLQDKTQVFPLSDSDYVRTRLTHSIEVSSVGRSLGMLCGEFIKEREPALSMAPQDFGSIVAAACLAHDIGNPPFGHSGEAAIQSWFAEHEERWLADLTERERQDFLRFEGNAQGFRLVTRLQNAVDHGGFQLTYAVLAAFMKYPRASDLPSARDRISEKKFGYFADDAATAERVATQVGLVRKAPGAWTRHPLAFVMEAADDICYGIVDLEDGHRLGRVSFDEARQLLWPLAFPGGAAESPSYRQLADDTGRVEYLRARAIGHLIGAALDVFREHYDAIMNGRFEQDLAGASRFAPELKAIATLSRERIYATPSVLQIEAAGFEILGGLLGKIVPALVKPEAERSAADRKIAQIIPQQFSRGTTPYARLLGATDYISGMTDGFALKLFRRLHGIELPGTIV</sequence>
<dbReference type="SMART" id="SM00471">
    <property type="entry name" value="HDc"/>
    <property type="match status" value="1"/>
</dbReference>
<dbReference type="InterPro" id="IPR023293">
    <property type="entry name" value="dGTP_triP_hydro_central_sf"/>
</dbReference>
<evidence type="ECO:0000313" key="4">
    <source>
        <dbReference type="Proteomes" id="UP000443353"/>
    </source>
</evidence>
<dbReference type="GO" id="GO:0008832">
    <property type="term" value="F:dGTPase activity"/>
    <property type="evidence" value="ECO:0007669"/>
    <property type="project" value="TreeGrafter"/>
</dbReference>
<feature type="domain" description="HD" evidence="2">
    <location>
        <begin position="67"/>
        <end position="253"/>
    </location>
</feature>
<keyword evidence="1 3" id="KW-0378">Hydrolase</keyword>
<evidence type="ECO:0000313" key="3">
    <source>
        <dbReference type="EMBL" id="MVW62631.1"/>
    </source>
</evidence>
<dbReference type="NCBIfam" id="NF002205">
    <property type="entry name" value="PRK01096.1"/>
    <property type="match status" value="1"/>
</dbReference>
<dbReference type="Proteomes" id="UP000443353">
    <property type="component" value="Unassembled WGS sequence"/>
</dbReference>
<dbReference type="AlphaFoldDB" id="A0A7X3G2Q6"/>
<evidence type="ECO:0000259" key="2">
    <source>
        <dbReference type="PROSITE" id="PS51831"/>
    </source>
</evidence>
<dbReference type="NCBIfam" id="TIGR01353">
    <property type="entry name" value="dGTP_triPase"/>
    <property type="match status" value="1"/>
</dbReference>
<dbReference type="Pfam" id="PF01966">
    <property type="entry name" value="HD"/>
    <property type="match status" value="1"/>
</dbReference>
<reference evidence="3 4" key="1">
    <citation type="submission" date="2019-12" db="EMBL/GenBank/DDBJ databases">
        <authorList>
            <person name="Li C."/>
            <person name="Zhao J."/>
        </authorList>
    </citation>
    <scope>NUCLEOTIDE SEQUENCE [LARGE SCALE GENOMIC DNA]</scope>
    <source>
        <strain evidence="3 4">NEAU-DD11</strain>
    </source>
</reference>
<dbReference type="Gene3D" id="1.10.3550.10">
    <property type="entry name" value="eoxyguanosinetriphosphate triphosphohydrolase domain-like"/>
    <property type="match status" value="1"/>
</dbReference>
<dbReference type="SUPFAM" id="SSF109604">
    <property type="entry name" value="HD-domain/PDEase-like"/>
    <property type="match status" value="1"/>
</dbReference>
<dbReference type="CDD" id="cd00077">
    <property type="entry name" value="HDc"/>
    <property type="match status" value="1"/>
</dbReference>
<name>A0A7X3G2Q6_9BURK</name>
<protein>
    <submittedName>
        <fullName evidence="3">Deoxyguanosinetriphosphate triphosphohydrolase</fullName>
    </submittedName>
</protein>
<dbReference type="PROSITE" id="PS51831">
    <property type="entry name" value="HD"/>
    <property type="match status" value="1"/>
</dbReference>
<dbReference type="Gene3D" id="1.10.3410.10">
    <property type="entry name" value="putative deoxyguanosinetriphosphate triphosphohydrolase like domain"/>
    <property type="match status" value="1"/>
</dbReference>
<dbReference type="InterPro" id="IPR003607">
    <property type="entry name" value="HD/PDEase_dom"/>
</dbReference>
<gene>
    <name evidence="3" type="ORF">GPY61_22130</name>
</gene>
<dbReference type="InterPro" id="IPR027432">
    <property type="entry name" value="dGTP_triphosphohydrolase_C"/>
</dbReference>
<comment type="caution">
    <text evidence="3">The sequence shown here is derived from an EMBL/GenBank/DDBJ whole genome shotgun (WGS) entry which is preliminary data.</text>
</comment>
<dbReference type="PANTHER" id="PTHR11373">
    <property type="entry name" value="DEOXYNUCLEOSIDE TRIPHOSPHATE TRIPHOSPHOHYDROLASE"/>
    <property type="match status" value="1"/>
</dbReference>
<evidence type="ECO:0000256" key="1">
    <source>
        <dbReference type="ARBA" id="ARBA00022801"/>
    </source>
</evidence>
<dbReference type="InterPro" id="IPR050135">
    <property type="entry name" value="dGTPase-like"/>
</dbReference>
<dbReference type="InterPro" id="IPR006261">
    <property type="entry name" value="dGTPase"/>
</dbReference>
<proteinExistence type="predicted"/>
<dbReference type="PANTHER" id="PTHR11373:SF32">
    <property type="entry name" value="DEOXYGUANOSINETRIPHOSPHATE TRIPHOSPHOHYDROLASE"/>
    <property type="match status" value="1"/>
</dbReference>
<organism evidence="3 4">
    <name type="scientific">Massilia cellulosiltytica</name>
    <dbReference type="NCBI Taxonomy" id="2683234"/>
    <lineage>
        <taxon>Bacteria</taxon>
        <taxon>Pseudomonadati</taxon>
        <taxon>Pseudomonadota</taxon>
        <taxon>Betaproteobacteria</taxon>
        <taxon>Burkholderiales</taxon>
        <taxon>Oxalobacteraceae</taxon>
        <taxon>Telluria group</taxon>
        <taxon>Massilia</taxon>
    </lineage>
</organism>
<dbReference type="EMBL" id="WSES01000007">
    <property type="protein sequence ID" value="MVW62631.1"/>
    <property type="molecule type" value="Genomic_DNA"/>
</dbReference>
<dbReference type="GO" id="GO:0006203">
    <property type="term" value="P:dGTP catabolic process"/>
    <property type="evidence" value="ECO:0007669"/>
    <property type="project" value="TreeGrafter"/>
</dbReference>
<keyword evidence="4" id="KW-1185">Reference proteome</keyword>
<accession>A0A7X3G2Q6</accession>